<dbReference type="HOGENOM" id="CLU_2903656_0_0_1"/>
<reference evidence="2" key="1">
    <citation type="submission" date="2008-07" db="EMBL/GenBank/DDBJ databases">
        <title>Annotation of Ajellomyces capsulatus strain H88.</title>
        <authorList>
            <person name="Champion M."/>
            <person name="Cuomo C."/>
            <person name="Ma L.-J."/>
            <person name="Henn M.R."/>
            <person name="Sil A."/>
            <person name="Goldman B."/>
            <person name="Young S.K."/>
            <person name="Kodira C.D."/>
            <person name="Zeng Q."/>
            <person name="Koehrsen M."/>
            <person name="Alvarado L."/>
            <person name="Berlin A."/>
            <person name="Borenstein D."/>
            <person name="Chen Z."/>
            <person name="Engels R."/>
            <person name="Freedman E."/>
            <person name="Gellesch M."/>
            <person name="Goldberg J."/>
            <person name="Griggs A."/>
            <person name="Gujja S."/>
            <person name="Heiman D."/>
            <person name="Hepburn T."/>
            <person name="Howarth C."/>
            <person name="Jen D."/>
            <person name="Larson L."/>
            <person name="Lewis B."/>
            <person name="Mehta T."/>
            <person name="Park D."/>
            <person name="Pearson M."/>
            <person name="Roberts A."/>
            <person name="Saif S."/>
            <person name="Shea T."/>
            <person name="Shenoy N."/>
            <person name="Sisk P."/>
            <person name="Stolte C."/>
            <person name="Sykes S."/>
            <person name="Walk T."/>
            <person name="White J."/>
            <person name="Yandava C."/>
            <person name="Klein B."/>
            <person name="McEwen J.G."/>
            <person name="Puccia R."/>
            <person name="Goldman G.H."/>
            <person name="Felipe M.S."/>
            <person name="Nino-Vega G."/>
            <person name="San-Blas G."/>
            <person name="Taylor J."/>
            <person name="Mendoza L."/>
            <person name="Galagan J."/>
            <person name="Nusbaum C."/>
            <person name="Birren B."/>
        </authorList>
    </citation>
    <scope>NUCLEOTIDE SEQUENCE [LARGE SCALE GENOMIC DNA]</scope>
    <source>
        <strain evidence="2">H88</strain>
    </source>
</reference>
<gene>
    <name evidence="1" type="ORF">HCEG_03835</name>
</gene>
<evidence type="ECO:0000313" key="1">
    <source>
        <dbReference type="EMBL" id="EGC44620.1"/>
    </source>
</evidence>
<accession>F0UE90</accession>
<evidence type="ECO:0000313" key="2">
    <source>
        <dbReference type="Proteomes" id="UP000008142"/>
    </source>
</evidence>
<dbReference type="EMBL" id="DS990638">
    <property type="protein sequence ID" value="EGC44620.1"/>
    <property type="molecule type" value="Genomic_DNA"/>
</dbReference>
<organism evidence="2">
    <name type="scientific">Ajellomyces capsulatus (strain H88)</name>
    <name type="common">Darling's disease fungus</name>
    <name type="synonym">Histoplasma capsulatum</name>
    <dbReference type="NCBI Taxonomy" id="544711"/>
    <lineage>
        <taxon>Eukaryota</taxon>
        <taxon>Fungi</taxon>
        <taxon>Dikarya</taxon>
        <taxon>Ascomycota</taxon>
        <taxon>Pezizomycotina</taxon>
        <taxon>Eurotiomycetes</taxon>
        <taxon>Eurotiomycetidae</taxon>
        <taxon>Onygenales</taxon>
        <taxon>Ajellomycetaceae</taxon>
        <taxon>Histoplasma</taxon>
    </lineage>
</organism>
<dbReference type="Proteomes" id="UP000008142">
    <property type="component" value="Unassembled WGS sequence"/>
</dbReference>
<protein>
    <submittedName>
        <fullName evidence="1">Predicted protein</fullName>
    </submittedName>
</protein>
<proteinExistence type="predicted"/>
<dbReference type="AlphaFoldDB" id="F0UE90"/>
<name>F0UE90_AJEC8</name>
<dbReference type="OMA" id="DSWVYYT"/>
<sequence length="62" mass="6559">MAVGGCVDCGGPLQALLGASEPFQPLLVHLNPIQTQINLKSQEIGFSLGRPAQDSWVYYTGA</sequence>